<reference evidence="3" key="1">
    <citation type="submission" date="2016-10" db="EMBL/GenBank/DDBJ databases">
        <authorList>
            <person name="Varghese N."/>
            <person name="Submissions S."/>
        </authorList>
    </citation>
    <scope>NUCLEOTIDE SEQUENCE [LARGE SCALE GENOMIC DNA]</scope>
    <source>
        <strain evidence="3">DSM 45413</strain>
    </source>
</reference>
<dbReference type="PROSITE" id="PS51257">
    <property type="entry name" value="PROKAR_LIPOPROTEIN"/>
    <property type="match status" value="1"/>
</dbReference>
<dbReference type="RefSeq" id="WP_091943082.1">
    <property type="nucleotide sequence ID" value="NZ_FOEE01000006.1"/>
</dbReference>
<evidence type="ECO:0000313" key="2">
    <source>
        <dbReference type="EMBL" id="SEO90026.1"/>
    </source>
</evidence>
<feature type="signal peptide" evidence="1">
    <location>
        <begin position="1"/>
        <end position="20"/>
    </location>
</feature>
<protein>
    <recommendedName>
        <fullName evidence="4">PknH-like extracellular domain-containing protein</fullName>
    </recommendedName>
</protein>
<name>A0A1H8TGV3_9ACTN</name>
<sequence>MSRRRCARPVAAFVAVLAAAACGTGSGDDDGSADPVQAAAARTPGSAGELSALLVTEVPSGLARVADADVDPPAGEKSLADVAGYADDPAYERAVLEDYGYRYGWERFWGTPGGTVTSVFVDQFDAVEGAAAYAEDLAGDGADHYAGMLVHDPVALPDGCRLLTVSHPDPESRVTGPAAFAWCAHGVFSVAVSAVSATVGAATDEVVAVVATQLDRLPG</sequence>
<keyword evidence="3" id="KW-1185">Reference proteome</keyword>
<dbReference type="STRING" id="673521.SAMN05660991_02236"/>
<feature type="chain" id="PRO_5011651741" description="PknH-like extracellular domain-containing protein" evidence="1">
    <location>
        <begin position="21"/>
        <end position="219"/>
    </location>
</feature>
<dbReference type="OrthoDB" id="5195009at2"/>
<gene>
    <name evidence="2" type="ORF">SAMN05660991_02236</name>
</gene>
<dbReference type="EMBL" id="FOEE01000006">
    <property type="protein sequence ID" value="SEO90026.1"/>
    <property type="molecule type" value="Genomic_DNA"/>
</dbReference>
<evidence type="ECO:0008006" key="4">
    <source>
        <dbReference type="Google" id="ProtNLM"/>
    </source>
</evidence>
<dbReference type="Proteomes" id="UP000198960">
    <property type="component" value="Unassembled WGS sequence"/>
</dbReference>
<keyword evidence="1" id="KW-0732">Signal</keyword>
<accession>A0A1H8TGV3</accession>
<organism evidence="2 3">
    <name type="scientific">Trujillonella endophytica</name>
    <dbReference type="NCBI Taxonomy" id="673521"/>
    <lineage>
        <taxon>Bacteria</taxon>
        <taxon>Bacillati</taxon>
        <taxon>Actinomycetota</taxon>
        <taxon>Actinomycetes</taxon>
        <taxon>Geodermatophilales</taxon>
        <taxon>Geodermatophilaceae</taxon>
        <taxon>Trujillonella</taxon>
    </lineage>
</organism>
<evidence type="ECO:0000256" key="1">
    <source>
        <dbReference type="SAM" id="SignalP"/>
    </source>
</evidence>
<proteinExistence type="predicted"/>
<dbReference type="AlphaFoldDB" id="A0A1H8TGV3"/>
<evidence type="ECO:0000313" key="3">
    <source>
        <dbReference type="Proteomes" id="UP000198960"/>
    </source>
</evidence>